<dbReference type="InterPro" id="IPR005653">
    <property type="entry name" value="OstA-like_N"/>
</dbReference>
<dbReference type="AlphaFoldDB" id="A0A0W0YR79"/>
<evidence type="ECO:0000256" key="1">
    <source>
        <dbReference type="ARBA" id="ARBA00022448"/>
    </source>
</evidence>
<keyword evidence="1" id="KW-0813">Transport</keyword>
<comment type="caution">
    <text evidence="5">The sequence shown here is derived from an EMBL/GenBank/DDBJ whole genome shotgun (WGS) entry which is preliminary data.</text>
</comment>
<dbReference type="PANTHER" id="PTHR36504">
    <property type="entry name" value="LIPOPOLYSACCHARIDE EXPORT SYSTEM PROTEIN LPTA"/>
    <property type="match status" value="1"/>
</dbReference>
<protein>
    <submittedName>
        <fullName evidence="5">OstA family protein</fullName>
    </submittedName>
</protein>
<name>A0A0W0YR79_9GAMM</name>
<evidence type="ECO:0000313" key="5">
    <source>
        <dbReference type="EMBL" id="KTD59377.1"/>
    </source>
</evidence>
<keyword evidence="3" id="KW-0574">Periplasm</keyword>
<evidence type="ECO:0000313" key="6">
    <source>
        <dbReference type="Proteomes" id="UP000054703"/>
    </source>
</evidence>
<sequence length="180" mass="20401">MFQRMVSYSVSHHCFKWWFGLWFLLTCACSSYALSEDKEKVMHVMADSADLSQQQHKGVYTGNVELIQGTTNLRATKAITLGNDKNQLVVAIASGIPGQQAHYWTTTDPKKPPLHAYADTIRYYPLRHLIELIGNARVEQGNNSFSATKISYDTEKQHVLSQGDGNKRIMIIYHPEKKPS</sequence>
<evidence type="ECO:0000256" key="2">
    <source>
        <dbReference type="ARBA" id="ARBA00022729"/>
    </source>
</evidence>
<dbReference type="InterPro" id="IPR014340">
    <property type="entry name" value="LptA"/>
</dbReference>
<dbReference type="RefSeq" id="WP_058514526.1">
    <property type="nucleotide sequence ID" value="NZ_CAAAIH010000057.1"/>
</dbReference>
<dbReference type="GO" id="GO:0030288">
    <property type="term" value="C:outer membrane-bounded periplasmic space"/>
    <property type="evidence" value="ECO:0007669"/>
    <property type="project" value="TreeGrafter"/>
</dbReference>
<dbReference type="GO" id="GO:0017089">
    <property type="term" value="F:glycolipid transfer activity"/>
    <property type="evidence" value="ECO:0007669"/>
    <property type="project" value="TreeGrafter"/>
</dbReference>
<gene>
    <name evidence="5" type="ORF">Lsan_2281</name>
</gene>
<dbReference type="PROSITE" id="PS51257">
    <property type="entry name" value="PROKAR_LIPOPROTEIN"/>
    <property type="match status" value="1"/>
</dbReference>
<dbReference type="EMBL" id="LNYU01000054">
    <property type="protein sequence ID" value="KTD59377.1"/>
    <property type="molecule type" value="Genomic_DNA"/>
</dbReference>
<dbReference type="GO" id="GO:0001530">
    <property type="term" value="F:lipopolysaccharide binding"/>
    <property type="evidence" value="ECO:0007669"/>
    <property type="project" value="InterPro"/>
</dbReference>
<dbReference type="STRING" id="45074.Lsan_2281"/>
<keyword evidence="2" id="KW-0732">Signal</keyword>
<dbReference type="Proteomes" id="UP000054703">
    <property type="component" value="Unassembled WGS sequence"/>
</dbReference>
<evidence type="ECO:0000259" key="4">
    <source>
        <dbReference type="Pfam" id="PF03968"/>
    </source>
</evidence>
<dbReference type="NCBIfam" id="TIGR03002">
    <property type="entry name" value="outer_YhbN_LptA"/>
    <property type="match status" value="1"/>
</dbReference>
<accession>A0A0W0YR79</accession>
<keyword evidence="6" id="KW-1185">Reference proteome</keyword>
<dbReference type="GO" id="GO:0009279">
    <property type="term" value="C:cell outer membrane"/>
    <property type="evidence" value="ECO:0007669"/>
    <property type="project" value="TreeGrafter"/>
</dbReference>
<dbReference type="PANTHER" id="PTHR36504:SF1">
    <property type="entry name" value="LIPOPOLYSACCHARIDE EXPORT SYSTEM PROTEIN LPTA"/>
    <property type="match status" value="1"/>
</dbReference>
<proteinExistence type="predicted"/>
<dbReference type="InterPro" id="IPR052037">
    <property type="entry name" value="LPS_export_LptA"/>
</dbReference>
<dbReference type="PATRIC" id="fig|45074.5.peg.2441"/>
<evidence type="ECO:0000256" key="3">
    <source>
        <dbReference type="ARBA" id="ARBA00022764"/>
    </source>
</evidence>
<dbReference type="Pfam" id="PF03968">
    <property type="entry name" value="LptD_N"/>
    <property type="match status" value="1"/>
</dbReference>
<reference evidence="5 6" key="1">
    <citation type="submission" date="2015-11" db="EMBL/GenBank/DDBJ databases">
        <title>Genomic analysis of 38 Legionella species identifies large and diverse effector repertoires.</title>
        <authorList>
            <person name="Burstein D."/>
            <person name="Amaro F."/>
            <person name="Zusman T."/>
            <person name="Lifshitz Z."/>
            <person name="Cohen O."/>
            <person name="Gilbert J.A."/>
            <person name="Pupko T."/>
            <person name="Shuman H.A."/>
            <person name="Segal G."/>
        </authorList>
    </citation>
    <scope>NUCLEOTIDE SEQUENCE [LARGE SCALE GENOMIC DNA]</scope>
    <source>
        <strain evidence="5 6">SC-63-C7</strain>
    </source>
</reference>
<dbReference type="GO" id="GO:0015920">
    <property type="term" value="P:lipopolysaccharide transport"/>
    <property type="evidence" value="ECO:0007669"/>
    <property type="project" value="InterPro"/>
</dbReference>
<feature type="domain" description="Organic solvent tolerance-like N-terminal" evidence="4">
    <location>
        <begin position="43"/>
        <end position="157"/>
    </location>
</feature>
<organism evidence="5 6">
    <name type="scientific">Legionella santicrucis</name>
    <dbReference type="NCBI Taxonomy" id="45074"/>
    <lineage>
        <taxon>Bacteria</taxon>
        <taxon>Pseudomonadati</taxon>
        <taxon>Pseudomonadota</taxon>
        <taxon>Gammaproteobacteria</taxon>
        <taxon>Legionellales</taxon>
        <taxon>Legionellaceae</taxon>
        <taxon>Legionella</taxon>
    </lineage>
</organism>
<dbReference type="OrthoDB" id="5295619at2"/>
<dbReference type="Gene3D" id="2.60.450.10">
    <property type="entry name" value="Lipopolysaccharide (LPS) transport protein A like domain"/>
    <property type="match status" value="1"/>
</dbReference>